<protein>
    <submittedName>
        <fullName evidence="1">Uncharacterized protein</fullName>
    </submittedName>
</protein>
<gene>
    <name evidence="1" type="ORF">C3Z13_09255</name>
</gene>
<dbReference type="Proteomes" id="UP000237229">
    <property type="component" value="Unassembled WGS sequence"/>
</dbReference>
<evidence type="ECO:0000313" key="1">
    <source>
        <dbReference type="EMBL" id="POY41894.1"/>
    </source>
</evidence>
<accession>A0ABX4ZQW3</accession>
<sequence length="76" mass="8799">MSKANLAYEVGIYANDGGFRGYIANLKTNLNIYRTPVCHSPQMAKETREFKEKIQTCKQQGIMLFFEESFRNEVTQ</sequence>
<dbReference type="EMBL" id="PQVI01000124">
    <property type="protein sequence ID" value="POY41894.1"/>
    <property type="molecule type" value="Genomic_DNA"/>
</dbReference>
<reference evidence="1 2" key="1">
    <citation type="submission" date="2018-02" db="EMBL/GenBank/DDBJ databases">
        <title>Classification genera of Pasteurellaceae by whole genome sequence comparison.</title>
        <authorList>
            <person name="Christensen H."/>
        </authorList>
    </citation>
    <scope>NUCLEOTIDE SEQUENCE [LARGE SCALE GENOMIC DNA]</scope>
    <source>
        <strain evidence="1 2">20186H4H1</strain>
    </source>
</reference>
<organism evidence="1 2">
    <name type="scientific">Avibacterium endocarditidis</name>
    <dbReference type="NCBI Taxonomy" id="380674"/>
    <lineage>
        <taxon>Bacteria</taxon>
        <taxon>Pseudomonadati</taxon>
        <taxon>Pseudomonadota</taxon>
        <taxon>Gammaproteobacteria</taxon>
        <taxon>Pasteurellales</taxon>
        <taxon>Pasteurellaceae</taxon>
        <taxon>Avibacterium</taxon>
    </lineage>
</organism>
<evidence type="ECO:0000313" key="2">
    <source>
        <dbReference type="Proteomes" id="UP000237229"/>
    </source>
</evidence>
<proteinExistence type="predicted"/>
<comment type="caution">
    <text evidence="1">The sequence shown here is derived from an EMBL/GenBank/DDBJ whole genome shotgun (WGS) entry which is preliminary data.</text>
</comment>
<dbReference type="RefSeq" id="WP_103855723.1">
    <property type="nucleotide sequence ID" value="NZ_CBCSDH010000011.1"/>
</dbReference>
<keyword evidence="2" id="KW-1185">Reference proteome</keyword>
<name>A0ABX4ZQW3_9PAST</name>